<feature type="domain" description="RNase H type-1" evidence="1">
    <location>
        <begin position="12"/>
        <end position="96"/>
    </location>
</feature>
<keyword evidence="3" id="KW-1185">Reference proteome</keyword>
<dbReference type="EMBL" id="JABEZY010273879">
    <property type="protein sequence ID" value="MBA0756257.1"/>
    <property type="molecule type" value="Genomic_DNA"/>
</dbReference>
<proteinExistence type="predicted"/>
<name>A0A7J9D691_GOSGO</name>
<dbReference type="GO" id="GO:0004523">
    <property type="term" value="F:RNA-DNA hybrid ribonuclease activity"/>
    <property type="evidence" value="ECO:0007669"/>
    <property type="project" value="InterPro"/>
</dbReference>
<dbReference type="GO" id="GO:0003676">
    <property type="term" value="F:nucleic acid binding"/>
    <property type="evidence" value="ECO:0007669"/>
    <property type="project" value="InterPro"/>
</dbReference>
<evidence type="ECO:0000313" key="3">
    <source>
        <dbReference type="Proteomes" id="UP000593579"/>
    </source>
</evidence>
<dbReference type="Proteomes" id="UP000593579">
    <property type="component" value="Unassembled WGS sequence"/>
</dbReference>
<accession>A0A7J9D691</accession>
<dbReference type="AlphaFoldDB" id="A0A7J9D691"/>
<comment type="caution">
    <text evidence="2">The sequence shown here is derived from an EMBL/GenBank/DDBJ whole genome shotgun (WGS) entry which is preliminary data.</text>
</comment>
<sequence>MGKALINFVKVNVDAAVVDNKTSFGVIIRYSNGFILGGNAGYKGDQISDGFVLGGSTGYKGDHMSMEWAELSVFIEGITLVRSLNFDKVIFESDCAS</sequence>
<dbReference type="Pfam" id="PF13456">
    <property type="entry name" value="RVT_3"/>
    <property type="match status" value="1"/>
</dbReference>
<organism evidence="2 3">
    <name type="scientific">Gossypium gossypioides</name>
    <name type="common">Mexican cotton</name>
    <name type="synonym">Selera gossypioides</name>
    <dbReference type="NCBI Taxonomy" id="34282"/>
    <lineage>
        <taxon>Eukaryota</taxon>
        <taxon>Viridiplantae</taxon>
        <taxon>Streptophyta</taxon>
        <taxon>Embryophyta</taxon>
        <taxon>Tracheophyta</taxon>
        <taxon>Spermatophyta</taxon>
        <taxon>Magnoliopsida</taxon>
        <taxon>eudicotyledons</taxon>
        <taxon>Gunneridae</taxon>
        <taxon>Pentapetalae</taxon>
        <taxon>rosids</taxon>
        <taxon>malvids</taxon>
        <taxon>Malvales</taxon>
        <taxon>Malvaceae</taxon>
        <taxon>Malvoideae</taxon>
        <taxon>Gossypium</taxon>
    </lineage>
</organism>
<evidence type="ECO:0000313" key="2">
    <source>
        <dbReference type="EMBL" id="MBA0756257.1"/>
    </source>
</evidence>
<gene>
    <name evidence="2" type="ORF">Gogos_022018</name>
</gene>
<dbReference type="InterPro" id="IPR002156">
    <property type="entry name" value="RNaseH_domain"/>
</dbReference>
<reference evidence="2 3" key="1">
    <citation type="journal article" date="2019" name="Genome Biol. Evol.">
        <title>Insights into the evolution of the New World diploid cottons (Gossypium, subgenus Houzingenia) based on genome sequencing.</title>
        <authorList>
            <person name="Grover C.E."/>
            <person name="Arick M.A. 2nd"/>
            <person name="Thrash A."/>
            <person name="Conover J.L."/>
            <person name="Sanders W.S."/>
            <person name="Peterson D.G."/>
            <person name="Frelichowski J.E."/>
            <person name="Scheffler J.A."/>
            <person name="Scheffler B.E."/>
            <person name="Wendel J.F."/>
        </authorList>
    </citation>
    <scope>NUCLEOTIDE SEQUENCE [LARGE SCALE GENOMIC DNA]</scope>
    <source>
        <strain evidence="2">5</strain>
        <tissue evidence="2">Leaf</tissue>
    </source>
</reference>
<protein>
    <recommendedName>
        <fullName evidence="1">RNase H type-1 domain-containing protein</fullName>
    </recommendedName>
</protein>
<evidence type="ECO:0000259" key="1">
    <source>
        <dbReference type="Pfam" id="PF13456"/>
    </source>
</evidence>
<dbReference type="OrthoDB" id="10501958at2759"/>